<organism evidence="4 5">
    <name type="scientific">Macrostomum lignano</name>
    <dbReference type="NCBI Taxonomy" id="282301"/>
    <lineage>
        <taxon>Eukaryota</taxon>
        <taxon>Metazoa</taxon>
        <taxon>Spiralia</taxon>
        <taxon>Lophotrochozoa</taxon>
        <taxon>Platyhelminthes</taxon>
        <taxon>Rhabditophora</taxon>
        <taxon>Macrostomorpha</taxon>
        <taxon>Macrostomida</taxon>
        <taxon>Macrostomidae</taxon>
        <taxon>Macrostomum</taxon>
    </lineage>
</organism>
<feature type="region of interest" description="Disordered" evidence="2">
    <location>
        <begin position="268"/>
        <end position="307"/>
    </location>
</feature>
<feature type="region of interest" description="Disordered" evidence="2">
    <location>
        <begin position="450"/>
        <end position="471"/>
    </location>
</feature>
<dbReference type="SMART" id="SM01271">
    <property type="entry name" value="LSM14"/>
    <property type="match status" value="1"/>
</dbReference>
<evidence type="ECO:0000313" key="4">
    <source>
        <dbReference type="EMBL" id="PAA77123.1"/>
    </source>
</evidence>
<dbReference type="Pfam" id="PF12701">
    <property type="entry name" value="LSM14"/>
    <property type="match status" value="1"/>
</dbReference>
<comment type="similarity">
    <text evidence="1">Belongs to the LSM14 family.</text>
</comment>
<dbReference type="SUPFAM" id="SSF50182">
    <property type="entry name" value="Sm-like ribonucleoproteins"/>
    <property type="match status" value="1"/>
</dbReference>
<dbReference type="GO" id="GO:0034063">
    <property type="term" value="P:stress granule assembly"/>
    <property type="evidence" value="ECO:0007669"/>
    <property type="project" value="TreeGrafter"/>
</dbReference>
<comment type="caution">
    <text evidence="4">The sequence shown here is derived from an EMBL/GenBank/DDBJ whole genome shotgun (WGS) entry which is preliminary data.</text>
</comment>
<evidence type="ECO:0000256" key="2">
    <source>
        <dbReference type="SAM" id="MobiDB-lite"/>
    </source>
</evidence>
<protein>
    <recommendedName>
        <fullName evidence="3">Sm domain-containing protein</fullName>
    </recommendedName>
</protein>
<dbReference type="GO" id="GO:0033962">
    <property type="term" value="P:P-body assembly"/>
    <property type="evidence" value="ECO:0007669"/>
    <property type="project" value="TreeGrafter"/>
</dbReference>
<dbReference type="PROSITE" id="PS52002">
    <property type="entry name" value="SM"/>
    <property type="match status" value="1"/>
</dbReference>
<dbReference type="Gene3D" id="2.30.30.100">
    <property type="match status" value="1"/>
</dbReference>
<dbReference type="InterPro" id="IPR019050">
    <property type="entry name" value="FDF_dom"/>
</dbReference>
<sequence>MAPPSGSSSASQVPYIGSTISLLSKAGIRYEGFLHSIDQKEASVTLDHVRVFGTEERQCERRVPPSSETFEYIIFRAADITELRVIDTPLSRPVPDPAIIRVQVKGPGNANASSSSSAVNGTGGGGEATGGRAAGGGGGRRRQPRGISAGRGAGGRSGGRGQTQQMKQQAPPPQHPHLAPPPPMMQLPMQSPPQQQPRSRNDYIVYPRYNVSYRGNGAGYYPQYRPASMYPAVEFAAAPGNHGYGMRPSAGGGGGGRPVMHFRRVQGGGSGGPGAQRLRLSPRLIGSGGGGGRGRNSRRTHQSNGIAEASANPAKYFSADYDFETANAEMAKLLLTAVNSTSAKQVVVANGGINGASDEENSASSTNGVNGAVASSSASALMAAAVADGQHQLGGAGYDRDRSFFDDISRVDADAGAAAGGDSARLGRKEAARQNALNRETFGLTGRRFHGNHQQQHHRVAVAHAPRRSPV</sequence>
<evidence type="ECO:0000256" key="1">
    <source>
        <dbReference type="ARBA" id="ARBA00010415"/>
    </source>
</evidence>
<dbReference type="AlphaFoldDB" id="A0A267FTP1"/>
<dbReference type="PANTHER" id="PTHR13586:SF0">
    <property type="entry name" value="TRAILER HITCH, ISOFORM H"/>
    <property type="match status" value="1"/>
</dbReference>
<feature type="domain" description="Sm" evidence="3">
    <location>
        <begin position="7"/>
        <end position="89"/>
    </location>
</feature>
<feature type="compositionally biased region" description="Pro residues" evidence="2">
    <location>
        <begin position="170"/>
        <end position="195"/>
    </location>
</feature>
<accession>A0A267FTP1</accession>
<gene>
    <name evidence="4" type="ORF">BOX15_Mlig003010g1</name>
</gene>
<dbReference type="EMBL" id="NIVC01000763">
    <property type="protein sequence ID" value="PAA77123.1"/>
    <property type="molecule type" value="Genomic_DNA"/>
</dbReference>
<dbReference type="InterPro" id="IPR047575">
    <property type="entry name" value="Sm"/>
</dbReference>
<dbReference type="OrthoDB" id="21539at2759"/>
<dbReference type="PANTHER" id="PTHR13586">
    <property type="entry name" value="SCD6 PROTEIN-RELATED"/>
    <property type="match status" value="1"/>
</dbReference>
<evidence type="ECO:0000259" key="3">
    <source>
        <dbReference type="PROSITE" id="PS52002"/>
    </source>
</evidence>
<dbReference type="SMART" id="SM01199">
    <property type="entry name" value="FDF"/>
    <property type="match status" value="1"/>
</dbReference>
<dbReference type="STRING" id="282301.A0A267FTP1"/>
<feature type="region of interest" description="Disordered" evidence="2">
    <location>
        <begin position="106"/>
        <end position="200"/>
    </location>
</feature>
<dbReference type="GO" id="GO:0003729">
    <property type="term" value="F:mRNA binding"/>
    <property type="evidence" value="ECO:0007669"/>
    <property type="project" value="TreeGrafter"/>
</dbReference>
<evidence type="ECO:0000313" key="5">
    <source>
        <dbReference type="Proteomes" id="UP000215902"/>
    </source>
</evidence>
<feature type="compositionally biased region" description="Gly residues" evidence="2">
    <location>
        <begin position="149"/>
        <end position="161"/>
    </location>
</feature>
<dbReference type="Proteomes" id="UP000215902">
    <property type="component" value="Unassembled WGS sequence"/>
</dbReference>
<dbReference type="InterPro" id="IPR025609">
    <property type="entry name" value="Lsm14-like_N"/>
</dbReference>
<dbReference type="InterPro" id="IPR010920">
    <property type="entry name" value="LSM_dom_sf"/>
</dbReference>
<dbReference type="CDD" id="cd01736">
    <property type="entry name" value="LSm14_N"/>
    <property type="match status" value="1"/>
</dbReference>
<proteinExistence type="inferred from homology"/>
<feature type="compositionally biased region" description="Low complexity" evidence="2">
    <location>
        <begin position="106"/>
        <end position="120"/>
    </location>
</feature>
<keyword evidence="5" id="KW-1185">Reference proteome</keyword>
<feature type="compositionally biased region" description="Gly residues" evidence="2">
    <location>
        <begin position="121"/>
        <end position="138"/>
    </location>
</feature>
<dbReference type="GO" id="GO:0000932">
    <property type="term" value="C:P-body"/>
    <property type="evidence" value="ECO:0007669"/>
    <property type="project" value="TreeGrafter"/>
</dbReference>
<name>A0A267FTP1_9PLAT</name>
<reference evidence="4 5" key="1">
    <citation type="submission" date="2017-06" db="EMBL/GenBank/DDBJ databases">
        <title>A platform for efficient transgenesis in Macrostomum lignano, a flatworm model organism for stem cell research.</title>
        <authorList>
            <person name="Berezikov E."/>
        </authorList>
    </citation>
    <scope>NUCLEOTIDE SEQUENCE [LARGE SCALE GENOMIC DNA]</scope>
    <source>
        <strain evidence="4">DV1</strain>
        <tissue evidence="4">Whole organism</tissue>
    </source>
</reference>